<sequence>CYVLSFSSLSCFVGIFIVLREKCKHVYKALQGIPGLKLVGEPFAPALHLQLEKSSGSRSSDMQLLRSIVDYVSLAAPVPDIKKRYRDAPQSPVPPAHCSLSASL</sequence>
<dbReference type="STRING" id="48699.ENSPLAP00000027217"/>
<reference evidence="2" key="1">
    <citation type="submission" date="2025-08" db="UniProtKB">
        <authorList>
            <consortium name="Ensembl"/>
        </authorList>
    </citation>
    <scope>IDENTIFICATION</scope>
</reference>
<reference evidence="2" key="2">
    <citation type="submission" date="2025-09" db="UniProtKB">
        <authorList>
            <consortium name="Ensembl"/>
        </authorList>
    </citation>
    <scope>IDENTIFICATION</scope>
</reference>
<dbReference type="GeneTree" id="ENSGT01100000266931"/>
<protein>
    <submittedName>
        <fullName evidence="2">Uncharacterized protein</fullName>
    </submittedName>
</protein>
<dbReference type="AlphaFoldDB" id="A0A3B3VQR6"/>
<evidence type="ECO:0000313" key="2">
    <source>
        <dbReference type="Ensembl" id="ENSPLAP00000027217.1"/>
    </source>
</evidence>
<proteinExistence type="predicted"/>
<organism evidence="2 3">
    <name type="scientific">Poecilia latipinna</name>
    <name type="common">sailfin molly</name>
    <dbReference type="NCBI Taxonomy" id="48699"/>
    <lineage>
        <taxon>Eukaryota</taxon>
        <taxon>Metazoa</taxon>
        <taxon>Chordata</taxon>
        <taxon>Craniata</taxon>
        <taxon>Vertebrata</taxon>
        <taxon>Euteleostomi</taxon>
        <taxon>Actinopterygii</taxon>
        <taxon>Neopterygii</taxon>
        <taxon>Teleostei</taxon>
        <taxon>Neoteleostei</taxon>
        <taxon>Acanthomorphata</taxon>
        <taxon>Ovalentaria</taxon>
        <taxon>Atherinomorphae</taxon>
        <taxon>Cyprinodontiformes</taxon>
        <taxon>Poeciliidae</taxon>
        <taxon>Poeciliinae</taxon>
        <taxon>Poecilia</taxon>
    </lineage>
</organism>
<dbReference type="Ensembl" id="ENSPLAT00000020027.1">
    <property type="protein sequence ID" value="ENSPLAP00000027217.1"/>
    <property type="gene ID" value="ENSPLAG00000015638.1"/>
</dbReference>
<evidence type="ECO:0000256" key="1">
    <source>
        <dbReference type="SAM" id="MobiDB-lite"/>
    </source>
</evidence>
<accession>A0A3B3VQR6</accession>
<feature type="region of interest" description="Disordered" evidence="1">
    <location>
        <begin position="85"/>
        <end position="104"/>
    </location>
</feature>
<evidence type="ECO:0000313" key="3">
    <source>
        <dbReference type="Proteomes" id="UP000261500"/>
    </source>
</evidence>
<dbReference type="Proteomes" id="UP000261500">
    <property type="component" value="Unplaced"/>
</dbReference>
<keyword evidence="3" id="KW-1185">Reference proteome</keyword>
<name>A0A3B3VQR6_9TELE</name>